<dbReference type="EC" id="2.3.2.8" evidence="5"/>
<feature type="domain" description="N-end rule aminoacyl transferase C-terminal" evidence="7">
    <location>
        <begin position="331"/>
        <end position="472"/>
    </location>
</feature>
<dbReference type="SUPFAM" id="SSF55729">
    <property type="entry name" value="Acyl-CoA N-acyltransferases (Nat)"/>
    <property type="match status" value="1"/>
</dbReference>
<comment type="catalytic activity">
    <reaction evidence="5">
        <text>an N-terminal L-alpha-aminoacyl-[protein] + L-arginyl-tRNA(Arg) = an N-terminal L-arginyl-L-aminoacyl-[protein] + tRNA(Arg) + H(+)</text>
        <dbReference type="Rhea" id="RHEA:10208"/>
        <dbReference type="Rhea" id="RHEA-COMP:9658"/>
        <dbReference type="Rhea" id="RHEA-COMP:9673"/>
        <dbReference type="Rhea" id="RHEA-COMP:10636"/>
        <dbReference type="Rhea" id="RHEA-COMP:10638"/>
        <dbReference type="ChEBI" id="CHEBI:15378"/>
        <dbReference type="ChEBI" id="CHEBI:78442"/>
        <dbReference type="ChEBI" id="CHEBI:78513"/>
        <dbReference type="ChEBI" id="CHEBI:78597"/>
        <dbReference type="ChEBI" id="CHEBI:83562"/>
        <dbReference type="EC" id="2.3.2.8"/>
    </reaction>
</comment>
<evidence type="ECO:0000256" key="2">
    <source>
        <dbReference type="ARBA" id="ARBA00022679"/>
    </source>
</evidence>
<comment type="function">
    <text evidence="5">Involved in the post-translational conjugation of arginine to the N-terminal aspartate or glutamate of a protein. This arginylation is required for degradation of the protein via the ubiquitin pathway.</text>
</comment>
<evidence type="ECO:0000256" key="1">
    <source>
        <dbReference type="ARBA" id="ARBA00009991"/>
    </source>
</evidence>
<sequence>MLSSMMNVLAGLWAHSLSPYDYQELLDQNWRRSGMVLYRPELERSCCPAYTIRLKAGCMEKSSEHVRAMRRMQRYLDGVYSSPSSGRKETELAEEVMDIDVKPHYERLNTNIDINLATHCTKVSKLNEGKQKCADRDSIADMLCTKVDQAIKECILHGELPDNFKVSNIVVQTFQKRLPRRGRKSSNNEISYTSSIAFPCAAALLRQRSDCKFLNLAHSRGANNVEGKATISDVAPLLAERIACRLQTCMLDKFRVEAYKGHLNFISDHSDSSINTKLFATSNIADGFADPKSKKSTEKPLLNQTWQPVKEECAVKHTIKIRTTNSVFDREEFSLYRRYQIAIHNENPEDVTELSFRRFLVDTPLTFVPASQEGGEFWGFGSFHQQYLIDGRLVAVGVIDILPSCLSSNYFFWDPDFAFLSLGRYSALKEIEWVQEAKKYCPTLEYYYLGHYIHSCPKMHYKVTFRPSELLCPIRFQWVPFDLARPLLDKQPFVCLSECLESMQKPDCKKGSTRVMDDNAVSSMTTDYQCNERETVGGTEVMQDCEAAANIANEDEMNNVLLKFDGDYLRFKHLREWFTLHDETLDDLRSKLQTYIRLVGSSLAAKMAYILV</sequence>
<keyword evidence="9" id="KW-1185">Reference proteome</keyword>
<protein>
    <recommendedName>
        <fullName evidence="5">Arginyl-tRNA--protein transferase</fullName>
        <ecNumber evidence="5">2.3.2.8</ecNumber>
    </recommendedName>
</protein>
<evidence type="ECO:0000259" key="6">
    <source>
        <dbReference type="Pfam" id="PF04376"/>
    </source>
</evidence>
<evidence type="ECO:0000256" key="3">
    <source>
        <dbReference type="ARBA" id="ARBA00022786"/>
    </source>
</evidence>
<dbReference type="Pfam" id="PF04376">
    <property type="entry name" value="ATE_N"/>
    <property type="match status" value="1"/>
</dbReference>
<dbReference type="GO" id="GO:0004057">
    <property type="term" value="F:arginyl-tRNA--protein transferase activity"/>
    <property type="evidence" value="ECO:0007669"/>
    <property type="project" value="UniProtKB-EC"/>
</dbReference>
<dbReference type="PANTHER" id="PTHR21367">
    <property type="entry name" value="ARGININE-TRNA-PROTEIN TRANSFERASE 1"/>
    <property type="match status" value="1"/>
</dbReference>
<comment type="caution">
    <text evidence="8">The sequence shown here is derived from an EMBL/GenBank/DDBJ whole genome shotgun (WGS) entry which is preliminary data.</text>
</comment>
<dbReference type="InterPro" id="IPR017137">
    <property type="entry name" value="Arg-tRNA-P_Trfase_1_euk"/>
</dbReference>
<dbReference type="GO" id="GO:0005737">
    <property type="term" value="C:cytoplasm"/>
    <property type="evidence" value="ECO:0007669"/>
    <property type="project" value="TreeGrafter"/>
</dbReference>
<dbReference type="AlphaFoldDB" id="A0A9D4UN20"/>
<evidence type="ECO:0000259" key="7">
    <source>
        <dbReference type="Pfam" id="PF04377"/>
    </source>
</evidence>
<comment type="similarity">
    <text evidence="1 5">Belongs to the R-transferase family.</text>
</comment>
<reference evidence="8" key="1">
    <citation type="submission" date="2021-01" db="EMBL/GenBank/DDBJ databases">
        <title>Adiantum capillus-veneris genome.</title>
        <authorList>
            <person name="Fang Y."/>
            <person name="Liao Q."/>
        </authorList>
    </citation>
    <scope>NUCLEOTIDE SEQUENCE</scope>
    <source>
        <strain evidence="8">H3</strain>
        <tissue evidence="8">Leaf</tissue>
    </source>
</reference>
<organism evidence="8 9">
    <name type="scientific">Adiantum capillus-veneris</name>
    <name type="common">Maidenhair fern</name>
    <dbReference type="NCBI Taxonomy" id="13818"/>
    <lineage>
        <taxon>Eukaryota</taxon>
        <taxon>Viridiplantae</taxon>
        <taxon>Streptophyta</taxon>
        <taxon>Embryophyta</taxon>
        <taxon>Tracheophyta</taxon>
        <taxon>Polypodiopsida</taxon>
        <taxon>Polypodiidae</taxon>
        <taxon>Polypodiales</taxon>
        <taxon>Pteridineae</taxon>
        <taxon>Pteridaceae</taxon>
        <taxon>Vittarioideae</taxon>
        <taxon>Adiantum</taxon>
    </lineage>
</organism>
<evidence type="ECO:0000256" key="4">
    <source>
        <dbReference type="ARBA" id="ARBA00023315"/>
    </source>
</evidence>
<dbReference type="OrthoDB" id="74183at2759"/>
<keyword evidence="4 5" id="KW-0012">Acyltransferase</keyword>
<dbReference type="PIRSF" id="PIRSF037207">
    <property type="entry name" value="ATE1_euk"/>
    <property type="match status" value="1"/>
</dbReference>
<keyword evidence="2 5" id="KW-0808">Transferase</keyword>
<gene>
    <name evidence="8" type="ORF">GOP47_0013175</name>
</gene>
<keyword evidence="3 5" id="KW-0833">Ubl conjugation pathway</keyword>
<evidence type="ECO:0000313" key="8">
    <source>
        <dbReference type="EMBL" id="KAI5070924.1"/>
    </source>
</evidence>
<dbReference type="InterPro" id="IPR030700">
    <property type="entry name" value="N-end_Aminoacyl_Trfase"/>
</dbReference>
<dbReference type="InterPro" id="IPR007472">
    <property type="entry name" value="N-end_Aminoacyl_Trfase_C"/>
</dbReference>
<dbReference type="PANTHER" id="PTHR21367:SF1">
    <property type="entry name" value="ARGINYL-TRNA--PROTEIN TRANSFERASE 1"/>
    <property type="match status" value="1"/>
</dbReference>
<name>A0A9D4UN20_ADICA</name>
<dbReference type="InterPro" id="IPR007471">
    <property type="entry name" value="N-end_Aminoacyl_Trfase_N"/>
</dbReference>
<dbReference type="EMBL" id="JABFUD020000013">
    <property type="protein sequence ID" value="KAI5070924.1"/>
    <property type="molecule type" value="Genomic_DNA"/>
</dbReference>
<evidence type="ECO:0000256" key="5">
    <source>
        <dbReference type="PIRNR" id="PIRNR037207"/>
    </source>
</evidence>
<accession>A0A9D4UN20</accession>
<dbReference type="Pfam" id="PF04377">
    <property type="entry name" value="ATE_C"/>
    <property type="match status" value="1"/>
</dbReference>
<evidence type="ECO:0000313" key="9">
    <source>
        <dbReference type="Proteomes" id="UP000886520"/>
    </source>
</evidence>
<feature type="domain" description="N-end aminoacyl transferase N-terminal" evidence="6">
    <location>
        <begin position="15"/>
        <end position="61"/>
    </location>
</feature>
<proteinExistence type="inferred from homology"/>
<dbReference type="Proteomes" id="UP000886520">
    <property type="component" value="Chromosome 13"/>
</dbReference>
<dbReference type="InterPro" id="IPR016181">
    <property type="entry name" value="Acyl_CoA_acyltransferase"/>
</dbReference>